<evidence type="ECO:0000313" key="6">
    <source>
        <dbReference type="EMBL" id="OGG26282.1"/>
    </source>
</evidence>
<evidence type="ECO:0000256" key="3">
    <source>
        <dbReference type="ARBA" id="ARBA00023002"/>
    </source>
</evidence>
<dbReference type="InterPro" id="IPR012280">
    <property type="entry name" value="Semialdhyde_DH_dimer_dom"/>
</dbReference>
<dbReference type="AlphaFoldDB" id="A0A1F6AP54"/>
<dbReference type="PANTHER" id="PTHR46718">
    <property type="entry name" value="ASPARTATE-SEMIALDEHYDE DEHYDROGENASE"/>
    <property type="match status" value="1"/>
</dbReference>
<dbReference type="Gene3D" id="3.40.50.720">
    <property type="entry name" value="NAD(P)-binding Rossmann-like Domain"/>
    <property type="match status" value="1"/>
</dbReference>
<protein>
    <submittedName>
        <fullName evidence="6">Aspartate-semialdehyde dehydrogenase</fullName>
    </submittedName>
</protein>
<name>A0A1F6AP54_9BACT</name>
<dbReference type="SUPFAM" id="SSF55347">
    <property type="entry name" value="Glyceraldehyde-3-phosphate dehydrogenase-like, C-terminal domain"/>
    <property type="match status" value="1"/>
</dbReference>
<evidence type="ECO:0000259" key="5">
    <source>
        <dbReference type="SMART" id="SM00859"/>
    </source>
</evidence>
<dbReference type="SMART" id="SM00859">
    <property type="entry name" value="Semialdhyde_dh"/>
    <property type="match status" value="1"/>
</dbReference>
<dbReference type="CDD" id="cd18130">
    <property type="entry name" value="ASADH_C_arch_fung_like"/>
    <property type="match status" value="1"/>
</dbReference>
<keyword evidence="3" id="KW-0560">Oxidoreductase</keyword>
<comment type="similarity">
    <text evidence="1">Belongs to the aspartate-semialdehyde dehydrogenase family.</text>
</comment>
<dbReference type="PANTHER" id="PTHR46718:SF1">
    <property type="entry name" value="ASPARTATE-SEMIALDEHYDE DEHYDROGENASE"/>
    <property type="match status" value="1"/>
</dbReference>
<feature type="active site" description="Proton acceptor" evidence="4">
    <location>
        <position position="251"/>
    </location>
</feature>
<dbReference type="PIRSF" id="PIRSF000148">
    <property type="entry name" value="ASA_dh"/>
    <property type="match status" value="1"/>
</dbReference>
<dbReference type="Pfam" id="PF02774">
    <property type="entry name" value="Semialdhyde_dhC"/>
    <property type="match status" value="1"/>
</dbReference>
<feature type="active site" description="Acyl-thioester intermediate" evidence="4">
    <location>
        <position position="158"/>
    </location>
</feature>
<evidence type="ECO:0000256" key="1">
    <source>
        <dbReference type="ARBA" id="ARBA00010584"/>
    </source>
</evidence>
<dbReference type="InterPro" id="IPR051823">
    <property type="entry name" value="ASADH-related"/>
</dbReference>
<dbReference type="NCBIfam" id="NF006416">
    <property type="entry name" value="PRK08664.1"/>
    <property type="match status" value="1"/>
</dbReference>
<comment type="caution">
    <text evidence="6">The sequence shown here is derived from an EMBL/GenBank/DDBJ whole genome shotgun (WGS) entry which is preliminary data.</text>
</comment>
<dbReference type="SUPFAM" id="SSF51735">
    <property type="entry name" value="NAD(P)-binding Rossmann-fold domains"/>
    <property type="match status" value="1"/>
</dbReference>
<dbReference type="Proteomes" id="UP000176609">
    <property type="component" value="Unassembled WGS sequence"/>
</dbReference>
<dbReference type="EMBL" id="MFJR01000012">
    <property type="protein sequence ID" value="OGG26282.1"/>
    <property type="molecule type" value="Genomic_DNA"/>
</dbReference>
<accession>A0A1F6AP54</accession>
<dbReference type="CDD" id="cd02315">
    <property type="entry name" value="ScASADH_like_N"/>
    <property type="match status" value="1"/>
</dbReference>
<dbReference type="GO" id="GO:0009088">
    <property type="term" value="P:threonine biosynthetic process"/>
    <property type="evidence" value="ECO:0007669"/>
    <property type="project" value="UniProtKB-ARBA"/>
</dbReference>
<dbReference type="Pfam" id="PF01118">
    <property type="entry name" value="Semialdhyde_dh"/>
    <property type="match status" value="1"/>
</dbReference>
<organism evidence="6 7">
    <name type="scientific">Candidatus Gottesmanbacteria bacterium RIFCSPLOWO2_01_FULL_39_12b</name>
    <dbReference type="NCBI Taxonomy" id="1798388"/>
    <lineage>
        <taxon>Bacteria</taxon>
        <taxon>Candidatus Gottesmaniibacteriota</taxon>
    </lineage>
</organism>
<dbReference type="InterPro" id="IPR036291">
    <property type="entry name" value="NAD(P)-bd_dom_sf"/>
</dbReference>
<sequence>MKKLRVGILGATGMVGQRFITLLENHPWFELVLVAASPFSRGKTYQEAVVDRWKMSSLIPKNVKNLIIMSVEEDMKNITNEVDFVFSALDLDKEKIREIENSYAARGIPVVSNNSAHRWTEDVPMIMPEVNYHHLKLIDIQRENRGWIKGFIAVKPNCSIQSYVSILSALKEFKPLKVTITSLQAISGAGKTFESWPEMIDNVIPFIKNEEEKSEKEPLKIWGRIKNGRVELTETPQISATCIRVPVTDGHMASVSVLFETIPTKEQILQCLKDYDNPLKDLCLPSSPAEFIKYYEEDDRPQTKLDRDYENGMGITMGRLRKDSIYHWKFIALSHNTIRGAAGGAILLAELLKAKGYL</sequence>
<evidence type="ECO:0000256" key="2">
    <source>
        <dbReference type="ARBA" id="ARBA00022857"/>
    </source>
</evidence>
<dbReference type="InterPro" id="IPR005676">
    <property type="entry name" value="Asp_semi-ald_DH_pep-lack"/>
</dbReference>
<dbReference type="Gene3D" id="3.30.360.10">
    <property type="entry name" value="Dihydrodipicolinate Reductase, domain 2"/>
    <property type="match status" value="1"/>
</dbReference>
<dbReference type="GO" id="GO:0050661">
    <property type="term" value="F:NADP binding"/>
    <property type="evidence" value="ECO:0007669"/>
    <property type="project" value="InterPro"/>
</dbReference>
<dbReference type="GO" id="GO:0004073">
    <property type="term" value="F:aspartate-semialdehyde dehydrogenase activity"/>
    <property type="evidence" value="ECO:0007669"/>
    <property type="project" value="UniProtKB-ARBA"/>
</dbReference>
<dbReference type="GO" id="GO:0009086">
    <property type="term" value="P:methionine biosynthetic process"/>
    <property type="evidence" value="ECO:0007669"/>
    <property type="project" value="TreeGrafter"/>
</dbReference>
<feature type="domain" description="Semialdehyde dehydrogenase NAD-binding" evidence="5">
    <location>
        <begin position="5"/>
        <end position="138"/>
    </location>
</feature>
<evidence type="ECO:0000313" key="7">
    <source>
        <dbReference type="Proteomes" id="UP000176609"/>
    </source>
</evidence>
<dbReference type="GO" id="GO:0051287">
    <property type="term" value="F:NAD binding"/>
    <property type="evidence" value="ECO:0007669"/>
    <property type="project" value="InterPro"/>
</dbReference>
<reference evidence="6 7" key="1">
    <citation type="journal article" date="2016" name="Nat. Commun.">
        <title>Thousands of microbial genomes shed light on interconnected biogeochemical processes in an aquifer system.</title>
        <authorList>
            <person name="Anantharaman K."/>
            <person name="Brown C.T."/>
            <person name="Hug L.A."/>
            <person name="Sharon I."/>
            <person name="Castelle C.J."/>
            <person name="Probst A.J."/>
            <person name="Thomas B.C."/>
            <person name="Singh A."/>
            <person name="Wilkins M.J."/>
            <person name="Karaoz U."/>
            <person name="Brodie E.L."/>
            <person name="Williams K.H."/>
            <person name="Hubbard S.S."/>
            <person name="Banfield J.F."/>
        </authorList>
    </citation>
    <scope>NUCLEOTIDE SEQUENCE [LARGE SCALE GENOMIC DNA]</scope>
</reference>
<gene>
    <name evidence="6" type="ORF">A2960_04895</name>
</gene>
<dbReference type="InterPro" id="IPR000534">
    <property type="entry name" value="Semialdehyde_DH_NAD-bd"/>
</dbReference>
<dbReference type="NCBIfam" id="TIGR00978">
    <property type="entry name" value="asd_EA"/>
    <property type="match status" value="1"/>
</dbReference>
<proteinExistence type="inferred from homology"/>
<keyword evidence="2" id="KW-0521">NADP</keyword>
<dbReference type="GO" id="GO:0046983">
    <property type="term" value="F:protein dimerization activity"/>
    <property type="evidence" value="ECO:0007669"/>
    <property type="project" value="InterPro"/>
</dbReference>
<evidence type="ECO:0000256" key="4">
    <source>
        <dbReference type="PIRSR" id="PIRSR000148-1"/>
    </source>
</evidence>